<dbReference type="InterPro" id="IPR051873">
    <property type="entry name" value="KNR4/SMI1_regulator"/>
</dbReference>
<gene>
    <name evidence="2" type="ORF">HNQ09_001800</name>
</gene>
<dbReference type="RefSeq" id="WP_184028085.1">
    <property type="nucleotide sequence ID" value="NZ_JACHFN010000005.1"/>
</dbReference>
<sequence length="192" mass="20547">MSWTAFPNCVSDLTPGLLAGLAPPAPAEDLRALTAALNSPPPNDVHQVLATHNGQRAGHRLLFGLKPMSAHGITHHRQSVARLLEREGPVPVTNLDGRTQAYEPNPHHVPLFTDNTGNFPGFSLAPVASGVWGQVVVFGLDIPCPRVVANSFHTLFEELSAELRQGNFLIQEVGGYVFMKPGNGSALSQILP</sequence>
<evidence type="ECO:0000313" key="3">
    <source>
        <dbReference type="Proteomes" id="UP000525389"/>
    </source>
</evidence>
<dbReference type="InterPro" id="IPR037883">
    <property type="entry name" value="Knr4/Smi1-like_sf"/>
</dbReference>
<name>A0A7W8GEW0_9DEIO</name>
<dbReference type="InterPro" id="IPR018958">
    <property type="entry name" value="Knr4/Smi1-like_dom"/>
</dbReference>
<dbReference type="EMBL" id="JACHFN010000005">
    <property type="protein sequence ID" value="MBB5234362.1"/>
    <property type="molecule type" value="Genomic_DNA"/>
</dbReference>
<dbReference type="AlphaFoldDB" id="A0A7W8GEW0"/>
<dbReference type="Proteomes" id="UP000525389">
    <property type="component" value="Unassembled WGS sequence"/>
</dbReference>
<accession>A0A7W8GEW0</accession>
<dbReference type="SUPFAM" id="SSF160631">
    <property type="entry name" value="SMI1/KNR4-like"/>
    <property type="match status" value="1"/>
</dbReference>
<evidence type="ECO:0000259" key="1">
    <source>
        <dbReference type="Pfam" id="PF09346"/>
    </source>
</evidence>
<feature type="domain" description="Knr4/Smi1-like" evidence="1">
    <location>
        <begin position="24"/>
        <end position="157"/>
    </location>
</feature>
<reference evidence="2 3" key="1">
    <citation type="submission" date="2020-08" db="EMBL/GenBank/DDBJ databases">
        <title>Genomic Encyclopedia of Type Strains, Phase IV (KMG-IV): sequencing the most valuable type-strain genomes for metagenomic binning, comparative biology and taxonomic classification.</title>
        <authorList>
            <person name="Goeker M."/>
        </authorList>
    </citation>
    <scope>NUCLEOTIDE SEQUENCE [LARGE SCALE GENOMIC DNA]</scope>
    <source>
        <strain evidence="2 3">DSM 101791</strain>
    </source>
</reference>
<dbReference type="PANTHER" id="PTHR47432:SF1">
    <property type="entry name" value="CELL WALL ASSEMBLY REGULATOR SMI1"/>
    <property type="match status" value="1"/>
</dbReference>
<keyword evidence="3" id="KW-1185">Reference proteome</keyword>
<dbReference type="Pfam" id="PF09346">
    <property type="entry name" value="SMI1_KNR4"/>
    <property type="match status" value="1"/>
</dbReference>
<protein>
    <submittedName>
        <fullName evidence="2">Cell wall assembly regulator SMI1</fullName>
    </submittedName>
</protein>
<proteinExistence type="predicted"/>
<comment type="caution">
    <text evidence="2">The sequence shown here is derived from an EMBL/GenBank/DDBJ whole genome shotgun (WGS) entry which is preliminary data.</text>
</comment>
<evidence type="ECO:0000313" key="2">
    <source>
        <dbReference type="EMBL" id="MBB5234362.1"/>
    </source>
</evidence>
<dbReference type="PANTHER" id="PTHR47432">
    <property type="entry name" value="CELL WALL ASSEMBLY REGULATOR SMI1"/>
    <property type="match status" value="1"/>
</dbReference>
<organism evidence="2 3">
    <name type="scientific">Deinococcus budaensis</name>
    <dbReference type="NCBI Taxonomy" id="1665626"/>
    <lineage>
        <taxon>Bacteria</taxon>
        <taxon>Thermotogati</taxon>
        <taxon>Deinococcota</taxon>
        <taxon>Deinococci</taxon>
        <taxon>Deinococcales</taxon>
        <taxon>Deinococcaceae</taxon>
        <taxon>Deinococcus</taxon>
    </lineage>
</organism>